<proteinExistence type="predicted"/>
<comment type="caution">
    <text evidence="2">The sequence shown here is derived from an EMBL/GenBank/DDBJ whole genome shotgun (WGS) entry which is preliminary data.</text>
</comment>
<dbReference type="Proteomes" id="UP001648503">
    <property type="component" value="Unassembled WGS sequence"/>
</dbReference>
<keyword evidence="3" id="KW-1185">Reference proteome</keyword>
<feature type="chain" id="PRO_5046109932" evidence="1">
    <location>
        <begin position="19"/>
        <end position="87"/>
    </location>
</feature>
<gene>
    <name evidence="2" type="ORF">BASA50_010642</name>
</gene>
<accession>A0ABQ8EXZ4</accession>
<evidence type="ECO:0000313" key="2">
    <source>
        <dbReference type="EMBL" id="KAH6588572.1"/>
    </source>
</evidence>
<feature type="signal peptide" evidence="1">
    <location>
        <begin position="1"/>
        <end position="18"/>
    </location>
</feature>
<organism evidence="2 3">
    <name type="scientific">Batrachochytrium salamandrivorans</name>
    <dbReference type="NCBI Taxonomy" id="1357716"/>
    <lineage>
        <taxon>Eukaryota</taxon>
        <taxon>Fungi</taxon>
        <taxon>Fungi incertae sedis</taxon>
        <taxon>Chytridiomycota</taxon>
        <taxon>Chytridiomycota incertae sedis</taxon>
        <taxon>Chytridiomycetes</taxon>
        <taxon>Rhizophydiales</taxon>
        <taxon>Rhizophydiales incertae sedis</taxon>
        <taxon>Batrachochytrium</taxon>
    </lineage>
</organism>
<evidence type="ECO:0000256" key="1">
    <source>
        <dbReference type="SAM" id="SignalP"/>
    </source>
</evidence>
<dbReference type="EMBL" id="JAFCIX010000500">
    <property type="protein sequence ID" value="KAH6588572.1"/>
    <property type="molecule type" value="Genomic_DNA"/>
</dbReference>
<reference evidence="2 3" key="1">
    <citation type="submission" date="2021-02" db="EMBL/GenBank/DDBJ databases">
        <title>Variation within the Batrachochytrium salamandrivorans European outbreak.</title>
        <authorList>
            <person name="Kelly M."/>
            <person name="Pasmans F."/>
            <person name="Shea T.P."/>
            <person name="Munoz J.F."/>
            <person name="Carranza S."/>
            <person name="Cuomo C.A."/>
            <person name="Martel A."/>
        </authorList>
    </citation>
    <scope>NUCLEOTIDE SEQUENCE [LARGE SCALE GENOMIC DNA]</scope>
    <source>
        <strain evidence="2 3">AMFP18/2</strain>
    </source>
</reference>
<protein>
    <submittedName>
        <fullName evidence="2">Uncharacterized protein</fullName>
    </submittedName>
</protein>
<sequence>MKITAFTAISLLAISSNAAVIPADQHYDSTPVFAKRSYQDRRRSSVVEGFEVTIDNGHLEDTTIHETDDLEEDLDKYFDMVNKGRVL</sequence>
<name>A0ABQ8EXZ4_9FUNG</name>
<keyword evidence="1" id="KW-0732">Signal</keyword>
<evidence type="ECO:0000313" key="3">
    <source>
        <dbReference type="Proteomes" id="UP001648503"/>
    </source>
</evidence>